<dbReference type="InterPro" id="IPR008949">
    <property type="entry name" value="Isoprenoid_synthase_dom_sf"/>
</dbReference>
<dbReference type="PANTHER" id="PTHR31225:SF252">
    <property type="entry name" value="TERPENE SYNTHASE 12-RELATED"/>
    <property type="match status" value="1"/>
</dbReference>
<dbReference type="Gene3D" id="1.10.600.10">
    <property type="entry name" value="Farnesyl Diphosphate Synthase"/>
    <property type="match status" value="2"/>
</dbReference>
<evidence type="ECO:0000313" key="8">
    <source>
        <dbReference type="EMBL" id="KAG9441573.1"/>
    </source>
</evidence>
<comment type="cofactor">
    <cofactor evidence="1">
        <name>Mg(2+)</name>
        <dbReference type="ChEBI" id="CHEBI:18420"/>
    </cofactor>
</comment>
<gene>
    <name evidence="8" type="ORF">H6P81_017427</name>
</gene>
<evidence type="ECO:0000256" key="5">
    <source>
        <dbReference type="ARBA" id="ARBA00033744"/>
    </source>
</evidence>
<dbReference type="InterPro" id="IPR008930">
    <property type="entry name" value="Terpenoid_cyclase/PrenylTrfase"/>
</dbReference>
<dbReference type="FunFam" id="1.50.10.130:FF:000001">
    <property type="entry name" value="Isoprene synthase, chloroplastic"/>
    <property type="match status" value="1"/>
</dbReference>
<evidence type="ECO:0008006" key="10">
    <source>
        <dbReference type="Google" id="ProtNLM"/>
    </source>
</evidence>
<feature type="domain" description="Terpene synthase metal-binding" evidence="7">
    <location>
        <begin position="252"/>
        <end position="375"/>
    </location>
</feature>
<evidence type="ECO:0000256" key="1">
    <source>
        <dbReference type="ARBA" id="ARBA00001946"/>
    </source>
</evidence>
<evidence type="ECO:0000256" key="3">
    <source>
        <dbReference type="ARBA" id="ARBA00022723"/>
    </source>
</evidence>
<dbReference type="AlphaFoldDB" id="A0AAV7E2F7"/>
<dbReference type="GO" id="GO:0016114">
    <property type="term" value="P:terpenoid biosynthetic process"/>
    <property type="evidence" value="ECO:0007669"/>
    <property type="project" value="InterPro"/>
</dbReference>
<accession>A0AAV7E2F7</accession>
<dbReference type="EMBL" id="JAINDJ010000007">
    <property type="protein sequence ID" value="KAG9441573.1"/>
    <property type="molecule type" value="Genomic_DNA"/>
</dbReference>
<dbReference type="Proteomes" id="UP000825729">
    <property type="component" value="Unassembled WGS sequence"/>
</dbReference>
<evidence type="ECO:0000256" key="4">
    <source>
        <dbReference type="ARBA" id="ARBA00022842"/>
    </source>
</evidence>
<dbReference type="SUPFAM" id="SSF48576">
    <property type="entry name" value="Terpenoid synthases"/>
    <property type="match status" value="1"/>
</dbReference>
<proteinExistence type="inferred from homology"/>
<dbReference type="InterPro" id="IPR001906">
    <property type="entry name" value="Terpene_synth_N"/>
</dbReference>
<sequence length="432" mass="49611">METTMQHAEIRRSANYQPSVCNHESIHSLDSDYKGDAYSITMEELKEYTKHLLEGETHPVRLLELVDNLQRLGVAYLFDEHIKAALKSVVVEAEGGLNEEVDIYTTALKFRLLRQHGFMIPQDVFTIFMDEKGSFQMNLCRDINGILGLYEASYLGLEGETILDKGRIFALTHLKDYADQKWPSPHTDQQKRKVEHALELPYHWASTRLEAVWFIEMYENEEIKNPKLLQLAKLDFNTCQAMYQNELKVTFEFGDLCKGFLKEAQWYYEAYTPTLDEYLSNGLVTIGAPAILSCAYFSMKLGMTESELEILCSYPDVIKWSSIICRLCDDLGTAKDEMARGDVPKAVQCYMHETGVGEEVAREHVKDLILDAWKKLNKELICDSPLPRAFVEATMHAARTFHRFYQFGDGFASIRDSTKLNFKKLVVESLPI</sequence>
<dbReference type="SUPFAM" id="SSF48239">
    <property type="entry name" value="Terpenoid cyclases/Protein prenyltransferases"/>
    <property type="match status" value="1"/>
</dbReference>
<evidence type="ECO:0000313" key="9">
    <source>
        <dbReference type="Proteomes" id="UP000825729"/>
    </source>
</evidence>
<dbReference type="InterPro" id="IPR050148">
    <property type="entry name" value="Terpene_synthase-like"/>
</dbReference>
<evidence type="ECO:0000256" key="2">
    <source>
        <dbReference type="ARBA" id="ARBA00004721"/>
    </source>
</evidence>
<reference evidence="8 9" key="1">
    <citation type="submission" date="2021-07" db="EMBL/GenBank/DDBJ databases">
        <title>The Aristolochia fimbriata genome: insights into angiosperm evolution, floral development and chemical biosynthesis.</title>
        <authorList>
            <person name="Jiao Y."/>
        </authorList>
    </citation>
    <scope>NUCLEOTIDE SEQUENCE [LARGE SCALE GENOMIC DNA]</scope>
    <source>
        <strain evidence="8">IBCAS-2021</strain>
        <tissue evidence="8">Leaf</tissue>
    </source>
</reference>
<dbReference type="PANTHER" id="PTHR31225">
    <property type="entry name" value="OS04G0344100 PROTEIN-RELATED"/>
    <property type="match status" value="1"/>
</dbReference>
<dbReference type="GO" id="GO:0051762">
    <property type="term" value="P:sesquiterpene biosynthetic process"/>
    <property type="evidence" value="ECO:0007669"/>
    <property type="project" value="UniProtKB-ARBA"/>
</dbReference>
<dbReference type="Gene3D" id="1.50.10.130">
    <property type="entry name" value="Terpene synthase, N-terminal domain"/>
    <property type="match status" value="1"/>
</dbReference>
<keyword evidence="4" id="KW-0460">Magnesium</keyword>
<dbReference type="InterPro" id="IPR005630">
    <property type="entry name" value="Terpene_synthase_metal-bd"/>
</dbReference>
<evidence type="ECO:0000259" key="7">
    <source>
        <dbReference type="Pfam" id="PF03936"/>
    </source>
</evidence>
<name>A0AAV7E2F7_ARIFI</name>
<dbReference type="Pfam" id="PF01397">
    <property type="entry name" value="Terpene_synth"/>
    <property type="match status" value="1"/>
</dbReference>
<dbReference type="GO" id="GO:0000287">
    <property type="term" value="F:magnesium ion binding"/>
    <property type="evidence" value="ECO:0007669"/>
    <property type="project" value="InterPro"/>
</dbReference>
<comment type="caution">
    <text evidence="8">The sequence shown here is derived from an EMBL/GenBank/DDBJ whole genome shotgun (WGS) entry which is preliminary data.</text>
</comment>
<evidence type="ECO:0000259" key="6">
    <source>
        <dbReference type="Pfam" id="PF01397"/>
    </source>
</evidence>
<protein>
    <recommendedName>
        <fullName evidence="10">(+)-delta-cadinene synthase</fullName>
    </recommendedName>
</protein>
<dbReference type="InterPro" id="IPR036965">
    <property type="entry name" value="Terpene_synth_N_sf"/>
</dbReference>
<comment type="similarity">
    <text evidence="5">Belongs to the terpene synthase family. Tpsb subfamily.</text>
</comment>
<keyword evidence="9" id="KW-1185">Reference proteome</keyword>
<organism evidence="8 9">
    <name type="scientific">Aristolochia fimbriata</name>
    <name type="common">White veined hardy Dutchman's pipe vine</name>
    <dbReference type="NCBI Taxonomy" id="158543"/>
    <lineage>
        <taxon>Eukaryota</taxon>
        <taxon>Viridiplantae</taxon>
        <taxon>Streptophyta</taxon>
        <taxon>Embryophyta</taxon>
        <taxon>Tracheophyta</taxon>
        <taxon>Spermatophyta</taxon>
        <taxon>Magnoliopsida</taxon>
        <taxon>Magnoliidae</taxon>
        <taxon>Piperales</taxon>
        <taxon>Aristolochiaceae</taxon>
        <taxon>Aristolochia</taxon>
    </lineage>
</organism>
<feature type="domain" description="Terpene synthase N-terminal" evidence="6">
    <location>
        <begin position="28"/>
        <end position="198"/>
    </location>
</feature>
<keyword evidence="3" id="KW-0479">Metal-binding</keyword>
<dbReference type="GO" id="GO:0010333">
    <property type="term" value="F:terpene synthase activity"/>
    <property type="evidence" value="ECO:0007669"/>
    <property type="project" value="InterPro"/>
</dbReference>
<dbReference type="Pfam" id="PF03936">
    <property type="entry name" value="Terpene_synth_C"/>
    <property type="match status" value="1"/>
</dbReference>
<comment type="pathway">
    <text evidence="2">Secondary metabolite biosynthesis; terpenoid biosynthesis.</text>
</comment>